<name>A0AA36E413_LACSI</name>
<feature type="compositionally biased region" description="Basic and acidic residues" evidence="1">
    <location>
        <begin position="94"/>
        <end position="109"/>
    </location>
</feature>
<feature type="region of interest" description="Disordered" evidence="1">
    <location>
        <begin position="52"/>
        <end position="109"/>
    </location>
</feature>
<sequence length="109" mass="12535">MACLDDIRNRDKISERYGGYMGLGVVSLPERRSSGIAYVCLRKRAIMIRQHPYHLPPISANDESYEYGEEQDHPDEEFGRISTTSSPYPNSTSHQDHEETREEDPTMSE</sequence>
<reference evidence="2" key="1">
    <citation type="submission" date="2023-04" db="EMBL/GenBank/DDBJ databases">
        <authorList>
            <person name="Vijverberg K."/>
            <person name="Xiong W."/>
            <person name="Schranz E."/>
        </authorList>
    </citation>
    <scope>NUCLEOTIDE SEQUENCE</scope>
</reference>
<feature type="compositionally biased region" description="Low complexity" evidence="1">
    <location>
        <begin position="82"/>
        <end position="93"/>
    </location>
</feature>
<dbReference type="EMBL" id="OX465080">
    <property type="protein sequence ID" value="CAI9280945.1"/>
    <property type="molecule type" value="Genomic_DNA"/>
</dbReference>
<evidence type="ECO:0000313" key="3">
    <source>
        <dbReference type="Proteomes" id="UP001177003"/>
    </source>
</evidence>
<protein>
    <submittedName>
        <fullName evidence="2">Uncharacterized protein</fullName>
    </submittedName>
</protein>
<feature type="compositionally biased region" description="Acidic residues" evidence="1">
    <location>
        <begin position="63"/>
        <end position="75"/>
    </location>
</feature>
<evidence type="ECO:0000256" key="1">
    <source>
        <dbReference type="SAM" id="MobiDB-lite"/>
    </source>
</evidence>
<evidence type="ECO:0000313" key="2">
    <source>
        <dbReference type="EMBL" id="CAI9280945.1"/>
    </source>
</evidence>
<accession>A0AA36E413</accession>
<dbReference type="Proteomes" id="UP001177003">
    <property type="component" value="Chromosome 4"/>
</dbReference>
<gene>
    <name evidence="2" type="ORF">LSALG_LOCUS20668</name>
</gene>
<keyword evidence="3" id="KW-1185">Reference proteome</keyword>
<proteinExistence type="predicted"/>
<dbReference type="AlphaFoldDB" id="A0AA36E413"/>
<organism evidence="2 3">
    <name type="scientific">Lactuca saligna</name>
    <name type="common">Willowleaf lettuce</name>
    <dbReference type="NCBI Taxonomy" id="75948"/>
    <lineage>
        <taxon>Eukaryota</taxon>
        <taxon>Viridiplantae</taxon>
        <taxon>Streptophyta</taxon>
        <taxon>Embryophyta</taxon>
        <taxon>Tracheophyta</taxon>
        <taxon>Spermatophyta</taxon>
        <taxon>Magnoliopsida</taxon>
        <taxon>eudicotyledons</taxon>
        <taxon>Gunneridae</taxon>
        <taxon>Pentapetalae</taxon>
        <taxon>asterids</taxon>
        <taxon>campanulids</taxon>
        <taxon>Asterales</taxon>
        <taxon>Asteraceae</taxon>
        <taxon>Cichorioideae</taxon>
        <taxon>Cichorieae</taxon>
        <taxon>Lactucinae</taxon>
        <taxon>Lactuca</taxon>
    </lineage>
</organism>